<keyword evidence="2" id="KW-0812">Transmembrane</keyword>
<keyword evidence="4" id="KW-1185">Reference proteome</keyword>
<organism evidence="3 4">
    <name type="scientific">Bugula neritina</name>
    <name type="common">Brown bryozoan</name>
    <name type="synonym">Sertularia neritina</name>
    <dbReference type="NCBI Taxonomy" id="10212"/>
    <lineage>
        <taxon>Eukaryota</taxon>
        <taxon>Metazoa</taxon>
        <taxon>Spiralia</taxon>
        <taxon>Lophotrochozoa</taxon>
        <taxon>Bryozoa</taxon>
        <taxon>Gymnolaemata</taxon>
        <taxon>Cheilostomatida</taxon>
        <taxon>Flustrina</taxon>
        <taxon>Buguloidea</taxon>
        <taxon>Bugulidae</taxon>
        <taxon>Bugula</taxon>
    </lineage>
</organism>
<evidence type="ECO:0000256" key="2">
    <source>
        <dbReference type="SAM" id="Phobius"/>
    </source>
</evidence>
<gene>
    <name evidence="3" type="ORF">EB796_018380</name>
</gene>
<keyword evidence="1" id="KW-0175">Coiled coil</keyword>
<evidence type="ECO:0000313" key="3">
    <source>
        <dbReference type="EMBL" id="KAF6023333.1"/>
    </source>
</evidence>
<proteinExistence type="predicted"/>
<evidence type="ECO:0000256" key="1">
    <source>
        <dbReference type="SAM" id="Coils"/>
    </source>
</evidence>
<sequence>MMKNGLATTVETKHYCITGMKNYEGSTFADPVTATTFSFGATKTAPTAFGFGTATESVKAFTSSAAKTLQTNSSFSSQFAEPVSKRLSALELLKKHHWVLALTLLQNLSPFAEPVLTTAFSLGATKTAPTAFGFSTATKSVNTFISSAAKTFGEKYNLGPSVNTSSPLFSEPMAARAFSFGDSTEPAFSFRFGATTVPFKTSTSPSTSILGSQSALSSPVSDLSQVSANVTSDQSVPPSCGFHRNRYEIIHGLVNQNKGAARSHQHHKAISIKDFENHCRQMLNNQLSQLAIKQTEVCRSEKQAWQSVGENEGHIAKLTGKIDDFVEKEYKKIASEAEELKQQLIAKVTDHSEKAASHSLKIESQMVNLKTLEQVLTQCSEESSLPDIIRTLHGQKEDVEAALQRNIEYVEPENTSIGFLKNTPHFAIKPFKPENLELVLKKVLIKDIKYIMWTFNDNLVLTTVHNKMHIYDSKLNHLRTDKATGHLLDIAPLVTRDGLVSYTCIQLLAYSLCSSTIAKYSVAEVLSAKFLVHMKGNSFAVKVWKPDLSSYESFLLIAIALLLTICVIRWLLTLDQILFSQSDSLSAQLLFNPTNETALKRNESLHGTENTVQPLLEEVFPAVDDEYADGVTQATTHKTIEKVDSKILCCSKSKDPVGYIYQILDCPKQVVVRDSSGMYLV</sequence>
<dbReference type="EMBL" id="VXIV02002731">
    <property type="protein sequence ID" value="KAF6023333.1"/>
    <property type="molecule type" value="Genomic_DNA"/>
</dbReference>
<dbReference type="Pfam" id="PF21240">
    <property type="entry name" value="Nup98_GLEBS"/>
    <property type="match status" value="1"/>
</dbReference>
<feature type="coiled-coil region" evidence="1">
    <location>
        <begin position="323"/>
        <end position="354"/>
    </location>
</feature>
<accession>A0A7J7JBM0</accession>
<comment type="caution">
    <text evidence="3">The sequence shown here is derived from an EMBL/GenBank/DDBJ whole genome shotgun (WGS) entry which is preliminary data.</text>
</comment>
<reference evidence="3" key="1">
    <citation type="submission" date="2020-06" db="EMBL/GenBank/DDBJ databases">
        <title>Draft genome of Bugula neritina, a colonial animal packing powerful symbionts and potential medicines.</title>
        <authorList>
            <person name="Rayko M."/>
        </authorList>
    </citation>
    <scope>NUCLEOTIDE SEQUENCE [LARGE SCALE GENOMIC DNA]</scope>
    <source>
        <strain evidence="3">Kwan_BN1</strain>
    </source>
</reference>
<feature type="transmembrane region" description="Helical" evidence="2">
    <location>
        <begin position="554"/>
        <end position="572"/>
    </location>
</feature>
<keyword evidence="2" id="KW-1133">Transmembrane helix</keyword>
<protein>
    <submittedName>
        <fullName evidence="3">Uncharacterized protein</fullName>
    </submittedName>
</protein>
<name>A0A7J7JBM0_BUGNE</name>
<evidence type="ECO:0000313" key="4">
    <source>
        <dbReference type="Proteomes" id="UP000593567"/>
    </source>
</evidence>
<keyword evidence="2" id="KW-0472">Membrane</keyword>
<dbReference type="AlphaFoldDB" id="A0A7J7JBM0"/>
<dbReference type="Proteomes" id="UP000593567">
    <property type="component" value="Unassembled WGS sequence"/>
</dbReference>